<dbReference type="AlphaFoldDB" id="A0A3R9PAM8"/>
<proteinExistence type="inferred from homology"/>
<dbReference type="PANTHER" id="PTHR30108">
    <property type="entry name" value="3-OCTAPRENYL-4-HYDROXYBENZOATE CARBOXY-LYASE-RELATED"/>
    <property type="match status" value="1"/>
</dbReference>
<dbReference type="NCBIfam" id="TIGR00148">
    <property type="entry name" value="UbiD family decarboxylase"/>
    <property type="match status" value="1"/>
</dbReference>
<organism evidence="12 13">
    <name type="scientific">Candidatus Korarchaeum cryptofilum</name>
    <dbReference type="NCBI Taxonomy" id="498846"/>
    <lineage>
        <taxon>Archaea</taxon>
        <taxon>Thermoproteota</taxon>
        <taxon>Candidatus Korarchaeia</taxon>
        <taxon>Candidatus Korarchaeales</taxon>
        <taxon>Candidatus Korarchaeaceae</taxon>
        <taxon>Candidatus Korarchaeum</taxon>
    </lineage>
</organism>
<dbReference type="GO" id="GO:0016831">
    <property type="term" value="F:carboxy-lyase activity"/>
    <property type="evidence" value="ECO:0007669"/>
    <property type="project" value="InterPro"/>
</dbReference>
<feature type="domain" description="3-octaprenyl-4-hydroxybenzoate carboxy-lyase-like Rift-related" evidence="9">
    <location>
        <begin position="110"/>
        <end position="293"/>
    </location>
</feature>
<feature type="domain" description="3-octaprenyl-4-hydroxybenzoate carboxy-lyase-like C-terminal" evidence="11">
    <location>
        <begin position="299"/>
        <end position="431"/>
    </location>
</feature>
<dbReference type="EMBL" id="RCOR01000018">
    <property type="protein sequence ID" value="RSN69675.1"/>
    <property type="molecule type" value="Genomic_DNA"/>
</dbReference>
<dbReference type="Pfam" id="PF20696">
    <property type="entry name" value="UbiD_C"/>
    <property type="match status" value="1"/>
</dbReference>
<dbReference type="InterPro" id="IPR049381">
    <property type="entry name" value="UbiD-like_C"/>
</dbReference>
<dbReference type="InterPro" id="IPR048304">
    <property type="entry name" value="UbiD_Rift_dom"/>
</dbReference>
<dbReference type="SUPFAM" id="SSF143968">
    <property type="entry name" value="UbiD C-terminal domain-like"/>
    <property type="match status" value="1"/>
</dbReference>
<dbReference type="Gene3D" id="3.40.1670.10">
    <property type="entry name" value="UbiD C-terminal domain-like"/>
    <property type="match status" value="1"/>
</dbReference>
<evidence type="ECO:0000259" key="10">
    <source>
        <dbReference type="Pfam" id="PF20695"/>
    </source>
</evidence>
<protein>
    <recommendedName>
        <fullName evidence="7">Anhydromevalonate phosphate decarboxylase</fullName>
        <ecNumber evidence="6">4.1.1.126</ecNumber>
    </recommendedName>
</protein>
<evidence type="ECO:0000313" key="12">
    <source>
        <dbReference type="EMBL" id="RSN69675.1"/>
    </source>
</evidence>
<dbReference type="GO" id="GO:0005737">
    <property type="term" value="C:cytoplasm"/>
    <property type="evidence" value="ECO:0007669"/>
    <property type="project" value="TreeGrafter"/>
</dbReference>
<comment type="function">
    <text evidence="5">Catalyzes the conversion of trans-anhydromevalonate 5-phosphate (tAHMP) into isopentenyl phosphate. Involved in the archaeal mevalonate (MVA) pathway, which provides fundamental precursors for isoprenoid biosynthesis, such as isopentenyl diphosphate (IPP) and dimethylallyl diphosphate (DMAPP).</text>
</comment>
<evidence type="ECO:0000313" key="13">
    <source>
        <dbReference type="Proteomes" id="UP000278149"/>
    </source>
</evidence>
<comment type="caution">
    <text evidence="12">The sequence shown here is derived from an EMBL/GenBank/DDBJ whole genome shotgun (WGS) entry which is preliminary data.</text>
</comment>
<accession>A0A3R9PAM8</accession>
<evidence type="ECO:0000256" key="4">
    <source>
        <dbReference type="ARBA" id="ARBA00049054"/>
    </source>
</evidence>
<sequence>MSFGGIYLELREAIDNLLERKLIEVVEDPVSVEYEAASYLIKYDGKKALLFKRPVLADGRESIFKIFGGFATSRDVLAASMGLKSVNELRKKVRESLRDPGREPVESHPEWRRAKLSLKDLPILRHYTGEPGPYMTASIVIFRDEGKFSSSYHRMLPISENKLVLRAVEGRKLSRTIEKYSRSGKSLEVAVSIGNPVEVLIASAVPAEDRDKLSLASGISGEPLEISKCEDLDAWAPSKAELVICGRIEPGELAPEGPFYEILGKDIVRMQPVLTVDSIYVRESPIYQAILPAGMEHQILMGLPVEPLIEERVSEVAEVVDVAMTPAGAGWVEVAISIRKTHDDQPALAGIMAISAHKSLKRVIVVDDDVDVTNYIELMRAVVQRAHIPEDYKMISGVRGSSLDHSNLREIYLDGEKRILRLPQGKMIIDATVKGPRDLTEIPRNPLVGSNR</sequence>
<dbReference type="SUPFAM" id="SSF50475">
    <property type="entry name" value="FMN-binding split barrel"/>
    <property type="match status" value="1"/>
</dbReference>
<dbReference type="Pfam" id="PF01977">
    <property type="entry name" value="UbiD"/>
    <property type="match status" value="1"/>
</dbReference>
<evidence type="ECO:0000256" key="6">
    <source>
        <dbReference type="ARBA" id="ARBA00049727"/>
    </source>
</evidence>
<feature type="domain" description="3-octaprenyl-4-hydroxybenzoate carboxy-lyase-like N-terminal" evidence="10">
    <location>
        <begin position="14"/>
        <end position="91"/>
    </location>
</feature>
<dbReference type="FunFam" id="3.40.1670.10:FF:000003">
    <property type="entry name" value="Phenolic acid decarboxylase"/>
    <property type="match status" value="1"/>
</dbReference>
<dbReference type="PANTHER" id="PTHR30108:SF21">
    <property type="entry name" value="4-HYDROXYBENZOATE DECARBOXYLASE"/>
    <property type="match status" value="1"/>
</dbReference>
<gene>
    <name evidence="12" type="ORF">D9Q81_03505</name>
</gene>
<reference evidence="12 13" key="1">
    <citation type="submission" date="2018-10" db="EMBL/GenBank/DDBJ databases">
        <title>Co-occurring genomic capacity for anaerobic methane metabolism and dissimilatory sulfite reduction discovered in the Korarchaeota.</title>
        <authorList>
            <person name="Mckay L.J."/>
            <person name="Dlakic M."/>
            <person name="Fields M.W."/>
            <person name="Delmont T.O."/>
            <person name="Eren A.M."/>
            <person name="Jay Z.J."/>
            <person name="Klingelsmith K.B."/>
            <person name="Rusch D.B."/>
            <person name="Inskeep W.P."/>
        </authorList>
    </citation>
    <scope>NUCLEOTIDE SEQUENCE [LARGE SCALE GENOMIC DNA]</scope>
    <source>
        <strain evidence="12 13">WS</strain>
    </source>
</reference>
<evidence type="ECO:0000256" key="8">
    <source>
        <dbReference type="ARBA" id="ARBA00049936"/>
    </source>
</evidence>
<comment type="cofactor">
    <cofactor evidence="1">
        <name>Mn(2+)</name>
        <dbReference type="ChEBI" id="CHEBI:29035"/>
    </cofactor>
</comment>
<comment type="cofactor">
    <cofactor evidence="8">
        <name>prenylated FMN</name>
        <dbReference type="ChEBI" id="CHEBI:87746"/>
    </cofactor>
</comment>
<evidence type="ECO:0000259" key="11">
    <source>
        <dbReference type="Pfam" id="PF20696"/>
    </source>
</evidence>
<evidence type="ECO:0000256" key="1">
    <source>
        <dbReference type="ARBA" id="ARBA00001936"/>
    </source>
</evidence>
<dbReference type="InterPro" id="IPR049383">
    <property type="entry name" value="UbiD-like_N"/>
</dbReference>
<evidence type="ECO:0000256" key="2">
    <source>
        <dbReference type="ARBA" id="ARBA00005092"/>
    </source>
</evidence>
<name>A0A3R9PAM8_9CREN</name>
<dbReference type="Pfam" id="PF20695">
    <property type="entry name" value="UbiD_N"/>
    <property type="match status" value="1"/>
</dbReference>
<comment type="similarity">
    <text evidence="3">Belongs to the UbiD family.</text>
</comment>
<comment type="pathway">
    <text evidence="2">Isoprenoid biosynthesis; isopentenyl diphosphate biosynthesis via mevalonate pathway.</text>
</comment>
<evidence type="ECO:0000256" key="5">
    <source>
        <dbReference type="ARBA" id="ARBA00049583"/>
    </source>
</evidence>
<evidence type="ECO:0000256" key="7">
    <source>
        <dbReference type="ARBA" id="ARBA00049754"/>
    </source>
</evidence>
<dbReference type="EC" id="4.1.1.126" evidence="6"/>
<dbReference type="InterPro" id="IPR002830">
    <property type="entry name" value="UbiD"/>
</dbReference>
<dbReference type="Proteomes" id="UP000278149">
    <property type="component" value="Unassembled WGS sequence"/>
</dbReference>
<evidence type="ECO:0000256" key="3">
    <source>
        <dbReference type="ARBA" id="ARBA00010021"/>
    </source>
</evidence>
<comment type="catalytic activity">
    <reaction evidence="4">
        <text>(2E)-3-methyl-5-phosphooxypent-2-enoate + H(+) = isopentenyl phosphate + CO2</text>
        <dbReference type="Rhea" id="RHEA:78971"/>
        <dbReference type="ChEBI" id="CHEBI:15378"/>
        <dbReference type="ChEBI" id="CHEBI:16526"/>
        <dbReference type="ChEBI" id="CHEBI:65078"/>
        <dbReference type="ChEBI" id="CHEBI:229665"/>
        <dbReference type="EC" id="4.1.1.126"/>
    </reaction>
    <physiologicalReaction direction="left-to-right" evidence="4">
        <dbReference type="Rhea" id="RHEA:78972"/>
    </physiologicalReaction>
</comment>
<evidence type="ECO:0000259" key="9">
    <source>
        <dbReference type="Pfam" id="PF01977"/>
    </source>
</evidence>